<keyword evidence="11" id="KW-0460">Magnesium</keyword>
<protein>
    <recommendedName>
        <fullName evidence="4">Mitogen-activated protein kinase kinase kinase 7</fullName>
        <ecNumber evidence="3">2.7.11.25</ecNumber>
    </recommendedName>
</protein>
<feature type="binding site" evidence="14">
    <location>
        <position position="50"/>
    </location>
    <ligand>
        <name>ATP</name>
        <dbReference type="ChEBI" id="CHEBI:30616"/>
    </ligand>
</feature>
<evidence type="ECO:0000256" key="14">
    <source>
        <dbReference type="PROSITE-ProRule" id="PRU10141"/>
    </source>
</evidence>
<dbReference type="GO" id="GO:0019899">
    <property type="term" value="F:enzyme binding"/>
    <property type="evidence" value="ECO:0007669"/>
    <property type="project" value="UniProtKB-ARBA"/>
</dbReference>
<keyword evidence="18" id="KW-1185">Reference proteome</keyword>
<dbReference type="FunFam" id="1.10.510.10:FF:000143">
    <property type="entry name" value="Mitogen-activated protein kinase kinase kinase 7"/>
    <property type="match status" value="1"/>
</dbReference>
<evidence type="ECO:0000256" key="13">
    <source>
        <dbReference type="ARBA" id="ARBA00048329"/>
    </source>
</evidence>
<dbReference type="Gene3D" id="3.30.200.20">
    <property type="entry name" value="Phosphorylase Kinase, domain 1"/>
    <property type="match status" value="1"/>
</dbReference>
<dbReference type="InterPro" id="IPR011009">
    <property type="entry name" value="Kinase-like_dom_sf"/>
</dbReference>
<dbReference type="PROSITE" id="PS50011">
    <property type="entry name" value="PROTEIN_KINASE_DOM"/>
    <property type="match status" value="1"/>
</dbReference>
<evidence type="ECO:0000313" key="17">
    <source>
        <dbReference type="EMBL" id="CAG9833139.1"/>
    </source>
</evidence>
<proteinExistence type="inferred from homology"/>
<dbReference type="InterPro" id="IPR008271">
    <property type="entry name" value="Ser/Thr_kinase_AS"/>
</dbReference>
<keyword evidence="8 14" id="KW-0547">Nucleotide-binding</keyword>
<evidence type="ECO:0000256" key="2">
    <source>
        <dbReference type="ARBA" id="ARBA00006529"/>
    </source>
</evidence>
<dbReference type="PROSITE" id="PS00107">
    <property type="entry name" value="PROTEIN_KINASE_ATP"/>
    <property type="match status" value="1"/>
</dbReference>
<dbReference type="PRINTS" id="PR00109">
    <property type="entry name" value="TYRKINASE"/>
</dbReference>
<evidence type="ECO:0000256" key="3">
    <source>
        <dbReference type="ARBA" id="ARBA00012406"/>
    </source>
</evidence>
<comment type="catalytic activity">
    <reaction evidence="12">
        <text>L-threonyl-[protein] + ATP = O-phospho-L-threonyl-[protein] + ADP + H(+)</text>
        <dbReference type="Rhea" id="RHEA:46608"/>
        <dbReference type="Rhea" id="RHEA-COMP:11060"/>
        <dbReference type="Rhea" id="RHEA-COMP:11605"/>
        <dbReference type="ChEBI" id="CHEBI:15378"/>
        <dbReference type="ChEBI" id="CHEBI:30013"/>
        <dbReference type="ChEBI" id="CHEBI:30616"/>
        <dbReference type="ChEBI" id="CHEBI:61977"/>
        <dbReference type="ChEBI" id="CHEBI:456216"/>
        <dbReference type="EC" id="2.7.11.25"/>
    </reaction>
</comment>
<dbReference type="PANTHER" id="PTHR46716">
    <property type="entry name" value="MITOGEN-ACTIVATED PROTEIN KINASE KINASE KINASE 7"/>
    <property type="match status" value="1"/>
</dbReference>
<dbReference type="SUPFAM" id="SSF56112">
    <property type="entry name" value="Protein kinase-like (PK-like)"/>
    <property type="match status" value="1"/>
</dbReference>
<dbReference type="GO" id="GO:0006955">
    <property type="term" value="P:immune response"/>
    <property type="evidence" value="ECO:0007669"/>
    <property type="project" value="TreeGrafter"/>
</dbReference>
<evidence type="ECO:0000256" key="4">
    <source>
        <dbReference type="ARBA" id="ARBA00017660"/>
    </source>
</evidence>
<dbReference type="Proteomes" id="UP001153709">
    <property type="component" value="Chromosome 4"/>
</dbReference>
<dbReference type="GO" id="GO:0004709">
    <property type="term" value="F:MAP kinase kinase kinase activity"/>
    <property type="evidence" value="ECO:0007669"/>
    <property type="project" value="UniProtKB-EC"/>
</dbReference>
<dbReference type="OrthoDB" id="10261027at2759"/>
<keyword evidence="10 14" id="KW-0067">ATP-binding</keyword>
<feature type="compositionally biased region" description="Low complexity" evidence="15">
    <location>
        <begin position="492"/>
        <end position="503"/>
    </location>
</feature>
<dbReference type="GO" id="GO:0007254">
    <property type="term" value="P:JNK cascade"/>
    <property type="evidence" value="ECO:0007669"/>
    <property type="project" value="TreeGrafter"/>
</dbReference>
<dbReference type="AlphaFoldDB" id="A0A9N9XC00"/>
<keyword evidence="9" id="KW-0418">Kinase</keyword>
<dbReference type="GO" id="GO:0043410">
    <property type="term" value="P:positive regulation of MAPK cascade"/>
    <property type="evidence" value="ECO:0007669"/>
    <property type="project" value="UniProtKB-ARBA"/>
</dbReference>
<keyword evidence="6" id="KW-0808">Transferase</keyword>
<comment type="cofactor">
    <cofactor evidence="1">
        <name>Mg(2+)</name>
        <dbReference type="ChEBI" id="CHEBI:18420"/>
    </cofactor>
</comment>
<evidence type="ECO:0000256" key="12">
    <source>
        <dbReference type="ARBA" id="ARBA00047559"/>
    </source>
</evidence>
<dbReference type="InterPro" id="IPR017441">
    <property type="entry name" value="Protein_kinase_ATP_BS"/>
</dbReference>
<evidence type="ECO:0000256" key="7">
    <source>
        <dbReference type="ARBA" id="ARBA00022723"/>
    </source>
</evidence>
<name>A0A9N9XC00_DIABA</name>
<comment type="similarity">
    <text evidence="2">Belongs to the protein kinase superfamily. STE Ser/Thr protein kinase family. MAP kinase kinase kinase subfamily.</text>
</comment>
<evidence type="ECO:0000256" key="11">
    <source>
        <dbReference type="ARBA" id="ARBA00022842"/>
    </source>
</evidence>
<dbReference type="GO" id="GO:0046872">
    <property type="term" value="F:metal ion binding"/>
    <property type="evidence" value="ECO:0007669"/>
    <property type="project" value="UniProtKB-KW"/>
</dbReference>
<feature type="region of interest" description="Disordered" evidence="15">
    <location>
        <begin position="485"/>
        <end position="517"/>
    </location>
</feature>
<dbReference type="EMBL" id="OU898279">
    <property type="protein sequence ID" value="CAG9833139.1"/>
    <property type="molecule type" value="Genomic_DNA"/>
</dbReference>
<feature type="compositionally biased region" description="Polar residues" evidence="15">
    <location>
        <begin position="375"/>
        <end position="391"/>
    </location>
</feature>
<organism evidence="17 18">
    <name type="scientific">Diabrotica balteata</name>
    <name type="common">Banded cucumber beetle</name>
    <dbReference type="NCBI Taxonomy" id="107213"/>
    <lineage>
        <taxon>Eukaryota</taxon>
        <taxon>Metazoa</taxon>
        <taxon>Ecdysozoa</taxon>
        <taxon>Arthropoda</taxon>
        <taxon>Hexapoda</taxon>
        <taxon>Insecta</taxon>
        <taxon>Pterygota</taxon>
        <taxon>Neoptera</taxon>
        <taxon>Endopterygota</taxon>
        <taxon>Coleoptera</taxon>
        <taxon>Polyphaga</taxon>
        <taxon>Cucujiformia</taxon>
        <taxon>Chrysomeloidea</taxon>
        <taxon>Chrysomelidae</taxon>
        <taxon>Galerucinae</taxon>
        <taxon>Diabroticina</taxon>
        <taxon>Diabroticites</taxon>
        <taxon>Diabrotica</taxon>
    </lineage>
</organism>
<evidence type="ECO:0000259" key="16">
    <source>
        <dbReference type="PROSITE" id="PS50011"/>
    </source>
</evidence>
<evidence type="ECO:0000256" key="10">
    <source>
        <dbReference type="ARBA" id="ARBA00022840"/>
    </source>
</evidence>
<feature type="region of interest" description="Disordered" evidence="15">
    <location>
        <begin position="373"/>
        <end position="396"/>
    </location>
</feature>
<evidence type="ECO:0000313" key="18">
    <source>
        <dbReference type="Proteomes" id="UP001153709"/>
    </source>
</evidence>
<evidence type="ECO:0000256" key="6">
    <source>
        <dbReference type="ARBA" id="ARBA00022679"/>
    </source>
</evidence>
<dbReference type="SMART" id="SM00220">
    <property type="entry name" value="S_TKc"/>
    <property type="match status" value="1"/>
</dbReference>
<dbReference type="InterPro" id="IPR000719">
    <property type="entry name" value="Prot_kinase_dom"/>
</dbReference>
<dbReference type="CDD" id="cd14058">
    <property type="entry name" value="STKc_TAK1"/>
    <property type="match status" value="1"/>
</dbReference>
<keyword evidence="7" id="KW-0479">Metal-binding</keyword>
<keyword evidence="5" id="KW-0723">Serine/threonine-protein kinase</keyword>
<dbReference type="GO" id="GO:0005524">
    <property type="term" value="F:ATP binding"/>
    <property type="evidence" value="ECO:0007669"/>
    <property type="project" value="UniProtKB-UniRule"/>
</dbReference>
<reference evidence="17" key="1">
    <citation type="submission" date="2022-01" db="EMBL/GenBank/DDBJ databases">
        <authorList>
            <person name="King R."/>
        </authorList>
    </citation>
    <scope>NUCLEOTIDE SEQUENCE</scope>
</reference>
<dbReference type="PROSITE" id="PS00108">
    <property type="entry name" value="PROTEIN_KINASE_ST"/>
    <property type="match status" value="1"/>
</dbReference>
<dbReference type="GO" id="GO:0009893">
    <property type="term" value="P:positive regulation of metabolic process"/>
    <property type="evidence" value="ECO:0007669"/>
    <property type="project" value="UniProtKB-ARBA"/>
</dbReference>
<evidence type="ECO:0000256" key="9">
    <source>
        <dbReference type="ARBA" id="ARBA00022777"/>
    </source>
</evidence>
<evidence type="ECO:0000256" key="1">
    <source>
        <dbReference type="ARBA" id="ARBA00001946"/>
    </source>
</evidence>
<dbReference type="PANTHER" id="PTHR46716:SF1">
    <property type="entry name" value="MITOGEN-ACTIVATED PROTEIN KINASE KINASE KINASE 7"/>
    <property type="match status" value="1"/>
</dbReference>
<dbReference type="Gene3D" id="1.10.510.10">
    <property type="entry name" value="Transferase(Phosphotransferase) domain 1"/>
    <property type="match status" value="1"/>
</dbReference>
<dbReference type="Pfam" id="PF07714">
    <property type="entry name" value="PK_Tyr_Ser-Thr"/>
    <property type="match status" value="1"/>
</dbReference>
<accession>A0A9N9XC00</accession>
<dbReference type="GO" id="GO:0043123">
    <property type="term" value="P:positive regulation of canonical NF-kappaB signal transduction"/>
    <property type="evidence" value="ECO:0007669"/>
    <property type="project" value="TreeGrafter"/>
</dbReference>
<gene>
    <name evidence="17" type="ORF">DIABBA_LOCUS6559</name>
</gene>
<dbReference type="EC" id="2.7.11.25" evidence="3"/>
<evidence type="ECO:0000256" key="15">
    <source>
        <dbReference type="SAM" id="MobiDB-lite"/>
    </source>
</evidence>
<dbReference type="InterPro" id="IPR001245">
    <property type="entry name" value="Ser-Thr/Tyr_kinase_cat_dom"/>
</dbReference>
<dbReference type="GO" id="GO:0006950">
    <property type="term" value="P:response to stress"/>
    <property type="evidence" value="ECO:0007669"/>
    <property type="project" value="UniProtKB-ARBA"/>
</dbReference>
<sequence length="517" mass="58801">MATADLSDHENQYNVREIDYEEIEQLEIVGEGSFGVVYKGIWNNTYVAVKNITREEEKKAFLVEVRQLSRVYHENIVRLYGACTKGMHFCLVMEYAEGGSLFNVLHRSDLCYTFAHAISWAYQCSKGVEYLHAMQPKPLIHRDLKPPNLLLINGGVNLKICDFGTAADKNTYMTNNKGSAAWMAPEVFTSSNYTEKCDVFSWGIILWEVLSRKKPFYNQGGSAFSIMWAVHKGKRPPLLRNCPPPVEDLITSCWDQDPSKRPSMEEIVKKMTSLCFLLPGADTPIQRSSYNCDEDVPIEEESEISEEYTDTEIEDIFKVPISTNDDKISKTLPQPSADFMKPLTVECDPKVWDQELEQNYYIQTMAGLDKAVPKNGTSSSIQAGVESSSTENLHDNQDTSNIKVLLDSLDPHLRPVTPDYSDPQSVALLNEHIQLAEEYWKVQTELVLLTQKKNMLLAAKEEDERRKINLKELQEEKESLMLARDLLKQQRSSSPTGDSSESSAENWVIVPRREQQS</sequence>
<evidence type="ECO:0000256" key="8">
    <source>
        <dbReference type="ARBA" id="ARBA00022741"/>
    </source>
</evidence>
<comment type="catalytic activity">
    <reaction evidence="13">
        <text>L-seryl-[protein] + ATP = O-phospho-L-seryl-[protein] + ADP + H(+)</text>
        <dbReference type="Rhea" id="RHEA:17989"/>
        <dbReference type="Rhea" id="RHEA-COMP:9863"/>
        <dbReference type="Rhea" id="RHEA-COMP:11604"/>
        <dbReference type="ChEBI" id="CHEBI:15378"/>
        <dbReference type="ChEBI" id="CHEBI:29999"/>
        <dbReference type="ChEBI" id="CHEBI:30616"/>
        <dbReference type="ChEBI" id="CHEBI:83421"/>
        <dbReference type="ChEBI" id="CHEBI:456216"/>
        <dbReference type="EC" id="2.7.11.25"/>
    </reaction>
</comment>
<feature type="domain" description="Protein kinase" evidence="16">
    <location>
        <begin position="23"/>
        <end position="274"/>
    </location>
</feature>
<evidence type="ECO:0000256" key="5">
    <source>
        <dbReference type="ARBA" id="ARBA00022527"/>
    </source>
</evidence>